<protein>
    <submittedName>
        <fullName evidence="1">Uncharacterized protein</fullName>
    </submittedName>
</protein>
<organism evidence="1">
    <name type="scientific">marine sediment metagenome</name>
    <dbReference type="NCBI Taxonomy" id="412755"/>
    <lineage>
        <taxon>unclassified sequences</taxon>
        <taxon>metagenomes</taxon>
        <taxon>ecological metagenomes</taxon>
    </lineage>
</organism>
<evidence type="ECO:0000313" key="1">
    <source>
        <dbReference type="EMBL" id="KKM18031.1"/>
    </source>
</evidence>
<dbReference type="AlphaFoldDB" id="A0A0F9HRM6"/>
<sequence length="72" mass="8188">MTQKKRIKLPPTTYPSHHELMNLIRDILDKKPFALALFHALLRELSPTTIQHIATAIQTYLTSLPDQAVAKP</sequence>
<name>A0A0F9HRM6_9ZZZZ</name>
<reference evidence="1" key="1">
    <citation type="journal article" date="2015" name="Nature">
        <title>Complex archaea that bridge the gap between prokaryotes and eukaryotes.</title>
        <authorList>
            <person name="Spang A."/>
            <person name="Saw J.H."/>
            <person name="Jorgensen S.L."/>
            <person name="Zaremba-Niedzwiedzka K."/>
            <person name="Martijn J."/>
            <person name="Lind A.E."/>
            <person name="van Eijk R."/>
            <person name="Schleper C."/>
            <person name="Guy L."/>
            <person name="Ettema T.J."/>
        </authorList>
    </citation>
    <scope>NUCLEOTIDE SEQUENCE</scope>
</reference>
<accession>A0A0F9HRM6</accession>
<gene>
    <name evidence="1" type="ORF">LCGC14_1669760</name>
</gene>
<proteinExistence type="predicted"/>
<comment type="caution">
    <text evidence="1">The sequence shown here is derived from an EMBL/GenBank/DDBJ whole genome shotgun (WGS) entry which is preliminary data.</text>
</comment>
<dbReference type="EMBL" id="LAZR01014317">
    <property type="protein sequence ID" value="KKM18031.1"/>
    <property type="molecule type" value="Genomic_DNA"/>
</dbReference>